<feature type="domain" description="Penicillin-binding protein dimerisation" evidence="5">
    <location>
        <begin position="53"/>
        <end position="151"/>
    </location>
</feature>
<dbReference type="GO" id="GO:0008658">
    <property type="term" value="F:penicillin binding"/>
    <property type="evidence" value="ECO:0007669"/>
    <property type="project" value="InterPro"/>
</dbReference>
<dbReference type="Gene3D" id="3.90.1310.10">
    <property type="entry name" value="Penicillin-binding protein 2a (Domain 2)"/>
    <property type="match status" value="1"/>
</dbReference>
<feature type="non-terminal residue" evidence="6">
    <location>
        <position position="1"/>
    </location>
</feature>
<keyword evidence="3 4" id="KW-0472">Membrane</keyword>
<evidence type="ECO:0000313" key="6">
    <source>
        <dbReference type="EMBL" id="MDR9778252.1"/>
    </source>
</evidence>
<dbReference type="InterPro" id="IPR005311">
    <property type="entry name" value="PBP_dimer"/>
</dbReference>
<dbReference type="EMBL" id="JAVLSF010000621">
    <property type="protein sequence ID" value="MDR9778252.1"/>
    <property type="molecule type" value="Genomic_DNA"/>
</dbReference>
<dbReference type="PANTHER" id="PTHR30627:SF1">
    <property type="entry name" value="PEPTIDOGLYCAN D,D-TRANSPEPTIDASE FTSI"/>
    <property type="match status" value="1"/>
</dbReference>
<dbReference type="Pfam" id="PF03717">
    <property type="entry name" value="PBP_dimer"/>
    <property type="match status" value="1"/>
</dbReference>
<evidence type="ECO:0000259" key="5">
    <source>
        <dbReference type="Pfam" id="PF03717"/>
    </source>
</evidence>
<reference evidence="6" key="1">
    <citation type="submission" date="2023-04" db="EMBL/GenBank/DDBJ databases">
        <title>Genomic characterization of faba bean (Vicia faba) microsymbionts in Mexican soils.</title>
        <authorList>
            <person name="Rivera Orduna F.N."/>
            <person name="Guevara-Luna J."/>
            <person name="Yan J."/>
            <person name="Arroyo-Herrera I."/>
            <person name="Li Y."/>
            <person name="Vasquez-Murrieta M.S."/>
            <person name="Wang E.T."/>
        </authorList>
    </citation>
    <scope>NUCLEOTIDE SEQUENCE</scope>
    <source>
        <strain evidence="6">CH26</strain>
    </source>
</reference>
<evidence type="ECO:0000256" key="3">
    <source>
        <dbReference type="ARBA" id="ARBA00023136"/>
    </source>
</evidence>
<proteinExistence type="predicted"/>
<evidence type="ECO:0000256" key="1">
    <source>
        <dbReference type="ARBA" id="ARBA00004370"/>
    </source>
</evidence>
<dbReference type="InterPro" id="IPR036138">
    <property type="entry name" value="PBP_dimer_sf"/>
</dbReference>
<protein>
    <recommendedName>
        <fullName evidence="5">Penicillin-binding protein dimerisation domain-containing protein</fullName>
    </recommendedName>
</protein>
<feature type="transmembrane region" description="Helical" evidence="4">
    <location>
        <begin position="12"/>
        <end position="30"/>
    </location>
</feature>
<evidence type="ECO:0000256" key="2">
    <source>
        <dbReference type="ARBA" id="ARBA00022645"/>
    </source>
</evidence>
<dbReference type="AlphaFoldDB" id="A0AAJ2GYI2"/>
<evidence type="ECO:0000256" key="4">
    <source>
        <dbReference type="SAM" id="Phobius"/>
    </source>
</evidence>
<keyword evidence="2" id="KW-0645">Protease</keyword>
<sequence length="153" mass="17589">PSLAVDLWRFKILWVAVCIFFVVLIARAFYVQVLNHQFLQDKADAMILRTDTLKATRGVISDRHGVPLAISTPMVNLWIDPKEYYEALSEHQEAAKKLQLDPTNTRLKRQLAKTNFDLEALADAIGEDRQKIKDEIARKKTSRYVVLKRQVPA</sequence>
<comment type="subcellular location">
    <subcellularLocation>
        <location evidence="1">Membrane</location>
    </subcellularLocation>
</comment>
<keyword evidence="2" id="KW-0121">Carboxypeptidase</keyword>
<dbReference type="Proteomes" id="UP001268610">
    <property type="component" value="Unassembled WGS sequence"/>
</dbReference>
<feature type="non-terminal residue" evidence="6">
    <location>
        <position position="153"/>
    </location>
</feature>
<dbReference type="SUPFAM" id="SSF56519">
    <property type="entry name" value="Penicillin binding protein dimerisation domain"/>
    <property type="match status" value="1"/>
</dbReference>
<dbReference type="GO" id="GO:0004180">
    <property type="term" value="F:carboxypeptidase activity"/>
    <property type="evidence" value="ECO:0007669"/>
    <property type="project" value="UniProtKB-KW"/>
</dbReference>
<keyword evidence="4" id="KW-0812">Transmembrane</keyword>
<dbReference type="GO" id="GO:0005886">
    <property type="term" value="C:plasma membrane"/>
    <property type="evidence" value="ECO:0007669"/>
    <property type="project" value="TreeGrafter"/>
</dbReference>
<dbReference type="GO" id="GO:0071555">
    <property type="term" value="P:cell wall organization"/>
    <property type="evidence" value="ECO:0007669"/>
    <property type="project" value="TreeGrafter"/>
</dbReference>
<keyword evidence="4" id="KW-1133">Transmembrane helix</keyword>
<organism evidence="6 7">
    <name type="scientific">Rhizobium hidalgonense</name>
    <dbReference type="NCBI Taxonomy" id="1538159"/>
    <lineage>
        <taxon>Bacteria</taxon>
        <taxon>Pseudomonadati</taxon>
        <taxon>Pseudomonadota</taxon>
        <taxon>Alphaproteobacteria</taxon>
        <taxon>Hyphomicrobiales</taxon>
        <taxon>Rhizobiaceae</taxon>
        <taxon>Rhizobium/Agrobacterium group</taxon>
        <taxon>Rhizobium</taxon>
    </lineage>
</organism>
<accession>A0AAJ2GYI2</accession>
<keyword evidence="2" id="KW-0378">Hydrolase</keyword>
<dbReference type="InterPro" id="IPR050515">
    <property type="entry name" value="Beta-lactam/transpept"/>
</dbReference>
<comment type="caution">
    <text evidence="6">The sequence shown here is derived from an EMBL/GenBank/DDBJ whole genome shotgun (WGS) entry which is preliminary data.</text>
</comment>
<evidence type="ECO:0000313" key="7">
    <source>
        <dbReference type="Proteomes" id="UP001268610"/>
    </source>
</evidence>
<name>A0AAJ2GYI2_9HYPH</name>
<gene>
    <name evidence="6" type="ORF">RJJ65_37575</name>
</gene>
<dbReference type="PANTHER" id="PTHR30627">
    <property type="entry name" value="PEPTIDOGLYCAN D,D-TRANSPEPTIDASE"/>
    <property type="match status" value="1"/>
</dbReference>